<gene>
    <name evidence="1" type="ORF">EYF80_066817</name>
</gene>
<keyword evidence="2" id="KW-1185">Reference proteome</keyword>
<accession>A0A4Z2E2D8</accession>
<dbReference type="AlphaFoldDB" id="A0A4Z2E2D8"/>
<evidence type="ECO:0000313" key="1">
    <source>
        <dbReference type="EMBL" id="TNN23066.1"/>
    </source>
</evidence>
<reference evidence="1 2" key="1">
    <citation type="submission" date="2019-03" db="EMBL/GenBank/DDBJ databases">
        <title>First draft genome of Liparis tanakae, snailfish: a comprehensive survey of snailfish specific genes.</title>
        <authorList>
            <person name="Kim W."/>
            <person name="Song I."/>
            <person name="Jeong J.-H."/>
            <person name="Kim D."/>
            <person name="Kim S."/>
            <person name="Ryu S."/>
            <person name="Song J.Y."/>
            <person name="Lee S.K."/>
        </authorList>
    </citation>
    <scope>NUCLEOTIDE SEQUENCE [LARGE SCALE GENOMIC DNA]</scope>
    <source>
        <tissue evidence="1">Muscle</tissue>
    </source>
</reference>
<dbReference type="Proteomes" id="UP000314294">
    <property type="component" value="Unassembled WGS sequence"/>
</dbReference>
<sequence>MKLMPTPSKLCDELEQRNQSNLTGGLGTNHMPAGPPLPVTHSCPPTTSRHFRPHKMLCRFLIVSSFEKRKAPDARPFLSALGRSEVVGSGSSRSVFGKSKEARHGIYSKIIAHTHTHTHTHTCSRTNLAKHMCP</sequence>
<name>A0A4Z2E2D8_9TELE</name>
<dbReference type="EMBL" id="SRLO01019939">
    <property type="protein sequence ID" value="TNN23066.1"/>
    <property type="molecule type" value="Genomic_DNA"/>
</dbReference>
<organism evidence="1 2">
    <name type="scientific">Liparis tanakae</name>
    <name type="common">Tanaka's snailfish</name>
    <dbReference type="NCBI Taxonomy" id="230148"/>
    <lineage>
        <taxon>Eukaryota</taxon>
        <taxon>Metazoa</taxon>
        <taxon>Chordata</taxon>
        <taxon>Craniata</taxon>
        <taxon>Vertebrata</taxon>
        <taxon>Euteleostomi</taxon>
        <taxon>Actinopterygii</taxon>
        <taxon>Neopterygii</taxon>
        <taxon>Teleostei</taxon>
        <taxon>Neoteleostei</taxon>
        <taxon>Acanthomorphata</taxon>
        <taxon>Eupercaria</taxon>
        <taxon>Perciformes</taxon>
        <taxon>Cottioidei</taxon>
        <taxon>Cottales</taxon>
        <taxon>Liparidae</taxon>
        <taxon>Liparis</taxon>
    </lineage>
</organism>
<evidence type="ECO:0000313" key="2">
    <source>
        <dbReference type="Proteomes" id="UP000314294"/>
    </source>
</evidence>
<comment type="caution">
    <text evidence="1">The sequence shown here is derived from an EMBL/GenBank/DDBJ whole genome shotgun (WGS) entry which is preliminary data.</text>
</comment>
<proteinExistence type="predicted"/>
<protein>
    <submittedName>
        <fullName evidence="1">Uncharacterized protein</fullName>
    </submittedName>
</protein>